<evidence type="ECO:0000256" key="1">
    <source>
        <dbReference type="ARBA" id="ARBA00009437"/>
    </source>
</evidence>
<dbReference type="PANTHER" id="PTHR30346:SF0">
    <property type="entry name" value="HCA OPERON TRANSCRIPTIONAL ACTIVATOR HCAR"/>
    <property type="match status" value="1"/>
</dbReference>
<reference evidence="6 7" key="1">
    <citation type="submission" date="2016-10" db="EMBL/GenBank/DDBJ databases">
        <authorList>
            <person name="de Groot N.N."/>
        </authorList>
    </citation>
    <scope>NUCLEOTIDE SEQUENCE [LARGE SCALE GENOMIC DNA]</scope>
    <source>
        <strain evidence="6 7">DSM 21741</strain>
    </source>
</reference>
<dbReference type="PRINTS" id="PR00039">
    <property type="entry name" value="HTHLYSR"/>
</dbReference>
<keyword evidence="7" id="KW-1185">Reference proteome</keyword>
<name>A0A1H1TL83_9ACTN</name>
<accession>A0A1H1TL83</accession>
<dbReference type="GO" id="GO:0003677">
    <property type="term" value="F:DNA binding"/>
    <property type="evidence" value="ECO:0007669"/>
    <property type="project" value="UniProtKB-KW"/>
</dbReference>
<evidence type="ECO:0000313" key="7">
    <source>
        <dbReference type="Proteomes" id="UP000199092"/>
    </source>
</evidence>
<dbReference type="SUPFAM" id="SSF46785">
    <property type="entry name" value="Winged helix' DNA-binding domain"/>
    <property type="match status" value="1"/>
</dbReference>
<evidence type="ECO:0000256" key="3">
    <source>
        <dbReference type="ARBA" id="ARBA00023125"/>
    </source>
</evidence>
<evidence type="ECO:0000256" key="4">
    <source>
        <dbReference type="ARBA" id="ARBA00023163"/>
    </source>
</evidence>
<dbReference type="InterPro" id="IPR000847">
    <property type="entry name" value="LysR_HTH_N"/>
</dbReference>
<dbReference type="Gene3D" id="3.40.190.10">
    <property type="entry name" value="Periplasmic binding protein-like II"/>
    <property type="match status" value="2"/>
</dbReference>
<dbReference type="RefSeq" id="WP_091412637.1">
    <property type="nucleotide sequence ID" value="NZ_LT629749.1"/>
</dbReference>
<dbReference type="GO" id="GO:0003700">
    <property type="term" value="F:DNA-binding transcription factor activity"/>
    <property type="evidence" value="ECO:0007669"/>
    <property type="project" value="InterPro"/>
</dbReference>
<evidence type="ECO:0000313" key="6">
    <source>
        <dbReference type="EMBL" id="SDS60811.1"/>
    </source>
</evidence>
<dbReference type="PANTHER" id="PTHR30346">
    <property type="entry name" value="TRANSCRIPTIONAL DUAL REGULATOR HCAR-RELATED"/>
    <property type="match status" value="1"/>
</dbReference>
<organism evidence="6 7">
    <name type="scientific">Friedmanniella luteola</name>
    <dbReference type="NCBI Taxonomy" id="546871"/>
    <lineage>
        <taxon>Bacteria</taxon>
        <taxon>Bacillati</taxon>
        <taxon>Actinomycetota</taxon>
        <taxon>Actinomycetes</taxon>
        <taxon>Propionibacteriales</taxon>
        <taxon>Nocardioidaceae</taxon>
        <taxon>Friedmanniella</taxon>
    </lineage>
</organism>
<dbReference type="EMBL" id="LT629749">
    <property type="protein sequence ID" value="SDS60811.1"/>
    <property type="molecule type" value="Genomic_DNA"/>
</dbReference>
<protein>
    <submittedName>
        <fullName evidence="6">DNA-binding transcriptional regulator, LysR family</fullName>
    </submittedName>
</protein>
<keyword evidence="4" id="KW-0804">Transcription</keyword>
<evidence type="ECO:0000259" key="5">
    <source>
        <dbReference type="PROSITE" id="PS50931"/>
    </source>
</evidence>
<gene>
    <name evidence="6" type="ORF">SAMN04488543_2047</name>
</gene>
<dbReference type="STRING" id="546871.SAMN04488543_2047"/>
<sequence length="281" mass="30079">METRELQYFVAVAEELHFGRAAERLGMTQPPLSRAVQQLERRLGVALLDRTSRGVALTPAGSVLLREGRAALDAVTAAERRTRRAAAGDGRPRLVLVTKAGASVELLAKLLDAYAADPEAVAVEVLLCGPGEQEGLLRDGRADVALLHRPFDSTTGLDTEELTTEGQVAVLPAGHPLTTRRELRLADLAAVPDLPLPRWPRADGRYPDGPGPEVRNHEQLFQLIALGHTMAVLPASVQVQVRSGQVVVPLVDAPAVTTVIAWPPQSTSRALAALVRTATRL</sequence>
<dbReference type="GO" id="GO:0032993">
    <property type="term" value="C:protein-DNA complex"/>
    <property type="evidence" value="ECO:0007669"/>
    <property type="project" value="TreeGrafter"/>
</dbReference>
<dbReference type="SUPFAM" id="SSF53850">
    <property type="entry name" value="Periplasmic binding protein-like II"/>
    <property type="match status" value="1"/>
</dbReference>
<dbReference type="Pfam" id="PF00126">
    <property type="entry name" value="HTH_1"/>
    <property type="match status" value="1"/>
</dbReference>
<evidence type="ECO:0000256" key="2">
    <source>
        <dbReference type="ARBA" id="ARBA00023015"/>
    </source>
</evidence>
<dbReference type="InterPro" id="IPR036388">
    <property type="entry name" value="WH-like_DNA-bd_sf"/>
</dbReference>
<dbReference type="OrthoDB" id="3181812at2"/>
<dbReference type="Proteomes" id="UP000199092">
    <property type="component" value="Chromosome I"/>
</dbReference>
<dbReference type="AlphaFoldDB" id="A0A1H1TL83"/>
<dbReference type="InterPro" id="IPR036390">
    <property type="entry name" value="WH_DNA-bd_sf"/>
</dbReference>
<keyword evidence="2" id="KW-0805">Transcription regulation</keyword>
<keyword evidence="3 6" id="KW-0238">DNA-binding</keyword>
<proteinExistence type="inferred from homology"/>
<dbReference type="FunFam" id="1.10.10.10:FF:000001">
    <property type="entry name" value="LysR family transcriptional regulator"/>
    <property type="match status" value="1"/>
</dbReference>
<comment type="similarity">
    <text evidence="1">Belongs to the LysR transcriptional regulatory family.</text>
</comment>
<feature type="domain" description="HTH lysR-type" evidence="5">
    <location>
        <begin position="1"/>
        <end position="58"/>
    </location>
</feature>
<dbReference type="Gene3D" id="1.10.10.10">
    <property type="entry name" value="Winged helix-like DNA-binding domain superfamily/Winged helix DNA-binding domain"/>
    <property type="match status" value="1"/>
</dbReference>
<dbReference type="InterPro" id="IPR005119">
    <property type="entry name" value="LysR_subst-bd"/>
</dbReference>
<dbReference type="Pfam" id="PF03466">
    <property type="entry name" value="LysR_substrate"/>
    <property type="match status" value="1"/>
</dbReference>
<dbReference type="PROSITE" id="PS50931">
    <property type="entry name" value="HTH_LYSR"/>
    <property type="match status" value="1"/>
</dbReference>